<reference evidence="7" key="1">
    <citation type="submission" date="2021-01" db="EMBL/GenBank/DDBJ databases">
        <authorList>
            <person name="Corre E."/>
            <person name="Pelletier E."/>
            <person name="Niang G."/>
            <person name="Scheremetjew M."/>
            <person name="Finn R."/>
            <person name="Kale V."/>
            <person name="Holt S."/>
            <person name="Cochrane G."/>
            <person name="Meng A."/>
            <person name="Brown T."/>
            <person name="Cohen L."/>
        </authorList>
    </citation>
    <scope>NUCLEOTIDE SEQUENCE</scope>
    <source>
        <strain evidence="7">CCMP1594</strain>
    </source>
</reference>
<proteinExistence type="predicted"/>
<feature type="transmembrane region" description="Helical" evidence="5">
    <location>
        <begin position="37"/>
        <end position="59"/>
    </location>
</feature>
<dbReference type="Pfam" id="PF03151">
    <property type="entry name" value="TPT"/>
    <property type="match status" value="1"/>
</dbReference>
<evidence type="ECO:0000313" key="7">
    <source>
        <dbReference type="EMBL" id="CAE0818970.1"/>
    </source>
</evidence>
<name>A0A7S4FY36_9EUGL</name>
<gene>
    <name evidence="7" type="ORF">EGYM00163_LOCUS30138</name>
</gene>
<protein>
    <recommendedName>
        <fullName evidence="6">Sugar phosphate transporter domain-containing protein</fullName>
    </recommendedName>
</protein>
<evidence type="ECO:0000259" key="6">
    <source>
        <dbReference type="Pfam" id="PF03151"/>
    </source>
</evidence>
<keyword evidence="3 5" id="KW-1133">Transmembrane helix</keyword>
<dbReference type="InterPro" id="IPR050186">
    <property type="entry name" value="TPT_transporter"/>
</dbReference>
<feature type="transmembrane region" description="Helical" evidence="5">
    <location>
        <begin position="71"/>
        <end position="90"/>
    </location>
</feature>
<organism evidence="7">
    <name type="scientific">Eutreptiella gymnastica</name>
    <dbReference type="NCBI Taxonomy" id="73025"/>
    <lineage>
        <taxon>Eukaryota</taxon>
        <taxon>Discoba</taxon>
        <taxon>Euglenozoa</taxon>
        <taxon>Euglenida</taxon>
        <taxon>Spirocuta</taxon>
        <taxon>Euglenophyceae</taxon>
        <taxon>Eutreptiales</taxon>
        <taxon>Eutreptiaceae</taxon>
        <taxon>Eutreptiella</taxon>
    </lineage>
</organism>
<evidence type="ECO:0000256" key="5">
    <source>
        <dbReference type="SAM" id="Phobius"/>
    </source>
</evidence>
<evidence type="ECO:0000256" key="2">
    <source>
        <dbReference type="ARBA" id="ARBA00022692"/>
    </source>
</evidence>
<dbReference type="PANTHER" id="PTHR11132">
    <property type="entry name" value="SOLUTE CARRIER FAMILY 35"/>
    <property type="match status" value="1"/>
</dbReference>
<sequence length="342" mass="36811">MDSRDGLNTPVLGPGDKMADAIVQMETQEKEPETPNYSTLNCIGAALLYSVTGIGITLVNKVTLSVYKFPSPAFVALTQLVTTVIVLWVLKALKVVDFQDVSVASCKQIMPMPIFFLGNAVCSLGGTKAVTIPTFSALRKFSILFTMFMERLILHRTPSCGVQVSVVLMILGAFIAAMKDLNFDAMGYVYVMANNVFSAGNYVVTKQKSECAAFGSVGSLFYCALLSIPVSAAIASPDFPLVYKFDLWLDWGFLVSFGLSTVMGCMVTFATIYCTTVNSGLTTSVIGCLRNVIPVYLGMLRVFEYSFDPTNFAGHTISVAGAIAYSALKLSGARAARGQPKH</sequence>
<dbReference type="AlphaFoldDB" id="A0A7S4FY36"/>
<evidence type="ECO:0000256" key="1">
    <source>
        <dbReference type="ARBA" id="ARBA00004141"/>
    </source>
</evidence>
<feature type="domain" description="Sugar phosphate transporter" evidence="6">
    <location>
        <begin position="53"/>
        <end position="326"/>
    </location>
</feature>
<keyword evidence="4 5" id="KW-0472">Membrane</keyword>
<accession>A0A7S4FY36</accession>
<dbReference type="GO" id="GO:0016020">
    <property type="term" value="C:membrane"/>
    <property type="evidence" value="ECO:0007669"/>
    <property type="project" value="UniProtKB-SubCell"/>
</dbReference>
<feature type="transmembrane region" description="Helical" evidence="5">
    <location>
        <begin position="110"/>
        <end position="138"/>
    </location>
</feature>
<feature type="transmembrane region" description="Helical" evidence="5">
    <location>
        <begin position="185"/>
        <end position="204"/>
    </location>
</feature>
<comment type="subcellular location">
    <subcellularLocation>
        <location evidence="1">Membrane</location>
        <topology evidence="1">Multi-pass membrane protein</topology>
    </subcellularLocation>
</comment>
<evidence type="ECO:0000256" key="4">
    <source>
        <dbReference type="ARBA" id="ARBA00023136"/>
    </source>
</evidence>
<dbReference type="InterPro" id="IPR004853">
    <property type="entry name" value="Sugar_P_trans_dom"/>
</dbReference>
<keyword evidence="2 5" id="KW-0812">Transmembrane</keyword>
<dbReference type="EMBL" id="HBJA01086427">
    <property type="protein sequence ID" value="CAE0818970.1"/>
    <property type="molecule type" value="Transcribed_RNA"/>
</dbReference>
<feature type="transmembrane region" description="Helical" evidence="5">
    <location>
        <begin position="254"/>
        <end position="274"/>
    </location>
</feature>
<feature type="transmembrane region" description="Helical" evidence="5">
    <location>
        <begin position="159"/>
        <end position="179"/>
    </location>
</feature>
<evidence type="ECO:0000256" key="3">
    <source>
        <dbReference type="ARBA" id="ARBA00022989"/>
    </source>
</evidence>
<feature type="transmembrane region" description="Helical" evidence="5">
    <location>
        <begin position="211"/>
        <end position="234"/>
    </location>
</feature>